<reference evidence="1 2" key="1">
    <citation type="submission" date="2019-08" db="EMBL/GenBank/DDBJ databases">
        <title>Formosa sediminis sp. nov., isolated from marine sediment.</title>
        <authorList>
            <person name="Cao W.R."/>
        </authorList>
    </citation>
    <scope>NUCLEOTIDE SEQUENCE [LARGE SCALE GENOMIC DNA]</scope>
    <source>
        <strain evidence="1 2">1494</strain>
    </source>
</reference>
<evidence type="ECO:0000313" key="1">
    <source>
        <dbReference type="EMBL" id="TYA58998.1"/>
    </source>
</evidence>
<protein>
    <submittedName>
        <fullName evidence="1">Uncharacterized protein</fullName>
    </submittedName>
</protein>
<name>A0A5D0GJ27_9FLAO</name>
<dbReference type="Gene3D" id="2.60.130.10">
    <property type="entry name" value="Aromatic compound dioxygenase"/>
    <property type="match status" value="1"/>
</dbReference>
<dbReference type="InterPro" id="IPR015889">
    <property type="entry name" value="Intradiol_dOase_core"/>
</dbReference>
<proteinExistence type="predicted"/>
<accession>A0A5D0GJ27</accession>
<dbReference type="Proteomes" id="UP000324550">
    <property type="component" value="Unassembled WGS sequence"/>
</dbReference>
<gene>
    <name evidence="1" type="ORF">FVF61_02285</name>
</gene>
<evidence type="ECO:0000313" key="2">
    <source>
        <dbReference type="Proteomes" id="UP000324550"/>
    </source>
</evidence>
<dbReference type="AlphaFoldDB" id="A0A5D0GJ27"/>
<sequence>MKKFIIIFSISSFFCSFVQLKAQDSDNVLEEIPFDFMSRSPIYDYSEKNLNNTDTIPGFDSQESKLKISGTIFQSDGVTPAKDVILYIDQPNQDGEYDLQFENDKRFVYNRGWIKTDANGHYTFYTFIPGSYRHTRELRQIHPIVKVAGKQEYNLNSFIFEDDPFLTKACRKKLKKKGINSILTTVKKEDMYVSTHNIVLK</sequence>
<keyword evidence="2" id="KW-1185">Reference proteome</keyword>
<dbReference type="GO" id="GO:0008199">
    <property type="term" value="F:ferric iron binding"/>
    <property type="evidence" value="ECO:0007669"/>
    <property type="project" value="InterPro"/>
</dbReference>
<comment type="caution">
    <text evidence="1">The sequence shown here is derived from an EMBL/GenBank/DDBJ whole genome shotgun (WGS) entry which is preliminary data.</text>
</comment>
<organism evidence="1 2">
    <name type="scientific">Formosa maritima</name>
    <dbReference type="NCBI Taxonomy" id="2592046"/>
    <lineage>
        <taxon>Bacteria</taxon>
        <taxon>Pseudomonadati</taxon>
        <taxon>Bacteroidota</taxon>
        <taxon>Flavobacteriia</taxon>
        <taxon>Flavobacteriales</taxon>
        <taxon>Flavobacteriaceae</taxon>
        <taxon>Formosa</taxon>
    </lineage>
</organism>
<dbReference type="EMBL" id="VSFC01000012">
    <property type="protein sequence ID" value="TYA58998.1"/>
    <property type="molecule type" value="Genomic_DNA"/>
</dbReference>
<dbReference type="PANTHER" id="PTHR33711:SF10">
    <property type="entry name" value="INTRADIOL RING-CLEAVAGE DIOXYGENASES DOMAIN-CONTAINING PROTEIN"/>
    <property type="match status" value="1"/>
</dbReference>
<dbReference type="OrthoDB" id="933561at2"/>
<dbReference type="SUPFAM" id="SSF49482">
    <property type="entry name" value="Aromatic compound dioxygenase"/>
    <property type="match status" value="1"/>
</dbReference>
<dbReference type="InterPro" id="IPR050770">
    <property type="entry name" value="Intradiol_RC_Dioxygenase"/>
</dbReference>
<dbReference type="PANTHER" id="PTHR33711">
    <property type="entry name" value="DIOXYGENASE, PUTATIVE (AFU_ORTHOLOGUE AFUA_2G02910)-RELATED"/>
    <property type="match status" value="1"/>
</dbReference>
<dbReference type="GO" id="GO:0016702">
    <property type="term" value="F:oxidoreductase activity, acting on single donors with incorporation of molecular oxygen, incorporation of two atoms of oxygen"/>
    <property type="evidence" value="ECO:0007669"/>
    <property type="project" value="InterPro"/>
</dbReference>
<dbReference type="RefSeq" id="WP_148452821.1">
    <property type="nucleotide sequence ID" value="NZ_VSFC01000012.1"/>
</dbReference>